<comment type="caution">
    <text evidence="2">The sequence shown here is derived from an EMBL/GenBank/DDBJ whole genome shotgun (WGS) entry which is preliminary data.</text>
</comment>
<feature type="region of interest" description="Disordered" evidence="1">
    <location>
        <begin position="23"/>
        <end position="53"/>
    </location>
</feature>
<feature type="non-terminal residue" evidence="2">
    <location>
        <position position="130"/>
    </location>
</feature>
<protein>
    <submittedName>
        <fullName evidence="2">Uncharacterized protein</fullName>
    </submittedName>
</protein>
<dbReference type="AlphaFoldDB" id="A0AAD5CY56"/>
<sequence length="130" mass="15100">VLLFIYLNALALLNPKRPFAPSERALSRRSNKTSLRDRTEHIKTRPKGATKKVTEEMADAFRSRVMDILSTLGKIKSIMSRHPHVSVDSVFEILQRSYPKKEEKVGRDAFPCFKFYIHAMFLLHVHHHIC</sequence>
<name>A0AAD5CY56_AMBAR</name>
<gene>
    <name evidence="2" type="ORF">M8C21_003782</name>
</gene>
<evidence type="ECO:0000313" key="3">
    <source>
        <dbReference type="Proteomes" id="UP001206925"/>
    </source>
</evidence>
<keyword evidence="3" id="KW-1185">Reference proteome</keyword>
<reference evidence="2" key="1">
    <citation type="submission" date="2022-06" db="EMBL/GenBank/DDBJ databases">
        <title>Uncovering the hologenomic basis of an extraordinary plant invasion.</title>
        <authorList>
            <person name="Bieker V.C."/>
            <person name="Martin M.D."/>
            <person name="Gilbert T."/>
            <person name="Hodgins K."/>
            <person name="Battlay P."/>
            <person name="Petersen B."/>
            <person name="Wilson J."/>
        </authorList>
    </citation>
    <scope>NUCLEOTIDE SEQUENCE</scope>
    <source>
        <strain evidence="2">AA19_3_7</strain>
        <tissue evidence="2">Leaf</tissue>
    </source>
</reference>
<evidence type="ECO:0000256" key="1">
    <source>
        <dbReference type="SAM" id="MobiDB-lite"/>
    </source>
</evidence>
<organism evidence="2 3">
    <name type="scientific">Ambrosia artemisiifolia</name>
    <name type="common">Common ragweed</name>
    <dbReference type="NCBI Taxonomy" id="4212"/>
    <lineage>
        <taxon>Eukaryota</taxon>
        <taxon>Viridiplantae</taxon>
        <taxon>Streptophyta</taxon>
        <taxon>Embryophyta</taxon>
        <taxon>Tracheophyta</taxon>
        <taxon>Spermatophyta</taxon>
        <taxon>Magnoliopsida</taxon>
        <taxon>eudicotyledons</taxon>
        <taxon>Gunneridae</taxon>
        <taxon>Pentapetalae</taxon>
        <taxon>asterids</taxon>
        <taxon>campanulids</taxon>
        <taxon>Asterales</taxon>
        <taxon>Asteraceae</taxon>
        <taxon>Asteroideae</taxon>
        <taxon>Heliantheae alliance</taxon>
        <taxon>Heliantheae</taxon>
        <taxon>Ambrosia</taxon>
    </lineage>
</organism>
<evidence type="ECO:0000313" key="2">
    <source>
        <dbReference type="EMBL" id="KAI7750032.1"/>
    </source>
</evidence>
<accession>A0AAD5CY56</accession>
<proteinExistence type="predicted"/>
<dbReference type="EMBL" id="JAMZMK010006231">
    <property type="protein sequence ID" value="KAI7750032.1"/>
    <property type="molecule type" value="Genomic_DNA"/>
</dbReference>
<dbReference type="Proteomes" id="UP001206925">
    <property type="component" value="Unassembled WGS sequence"/>
</dbReference>
<feature type="compositionally biased region" description="Basic and acidic residues" evidence="1">
    <location>
        <begin position="34"/>
        <end position="43"/>
    </location>
</feature>